<dbReference type="InterPro" id="IPR025827">
    <property type="entry name" value="Zn_ribbon_recom_dom"/>
</dbReference>
<evidence type="ECO:0000259" key="2">
    <source>
        <dbReference type="PROSITE" id="PS51736"/>
    </source>
</evidence>
<feature type="domain" description="Resolvase/invertase-type recombinase catalytic" evidence="2">
    <location>
        <begin position="3"/>
        <end position="150"/>
    </location>
</feature>
<feature type="compositionally biased region" description="Basic and acidic residues" evidence="1">
    <location>
        <begin position="232"/>
        <end position="242"/>
    </location>
</feature>
<dbReference type="Pfam" id="PF07508">
    <property type="entry name" value="Recombinase"/>
    <property type="match status" value="1"/>
</dbReference>
<dbReference type="SUPFAM" id="SSF53041">
    <property type="entry name" value="Resolvase-like"/>
    <property type="match status" value="1"/>
</dbReference>
<dbReference type="InterPro" id="IPR050639">
    <property type="entry name" value="SSR_resolvase"/>
</dbReference>
<dbReference type="Gene3D" id="3.40.50.1390">
    <property type="entry name" value="Resolvase, N-terminal catalytic domain"/>
    <property type="match status" value="1"/>
</dbReference>
<feature type="domain" description="Recombinase" evidence="3">
    <location>
        <begin position="159"/>
        <end position="274"/>
    </location>
</feature>
<dbReference type="InterPro" id="IPR011109">
    <property type="entry name" value="DNA_bind_recombinase_dom"/>
</dbReference>
<proteinExistence type="predicted"/>
<protein>
    <submittedName>
        <fullName evidence="4">Recombinase family protein</fullName>
    </submittedName>
</protein>
<dbReference type="Pfam" id="PF13408">
    <property type="entry name" value="Zn_ribbon_recom"/>
    <property type="match status" value="1"/>
</dbReference>
<organism evidence="4 5">
    <name type="scientific">Pseudonocardia acidicola</name>
    <dbReference type="NCBI Taxonomy" id="2724939"/>
    <lineage>
        <taxon>Bacteria</taxon>
        <taxon>Bacillati</taxon>
        <taxon>Actinomycetota</taxon>
        <taxon>Actinomycetes</taxon>
        <taxon>Pseudonocardiales</taxon>
        <taxon>Pseudonocardiaceae</taxon>
        <taxon>Pseudonocardia</taxon>
    </lineage>
</organism>
<dbReference type="PROSITE" id="PS51737">
    <property type="entry name" value="RECOMBINASE_DNA_BIND"/>
    <property type="match status" value="1"/>
</dbReference>
<feature type="region of interest" description="Disordered" evidence="1">
    <location>
        <begin position="130"/>
        <end position="157"/>
    </location>
</feature>
<dbReference type="PROSITE" id="PS51736">
    <property type="entry name" value="RECOMBINASES_3"/>
    <property type="match status" value="1"/>
</dbReference>
<dbReference type="Proteomes" id="UP000820669">
    <property type="component" value="Unassembled WGS sequence"/>
</dbReference>
<dbReference type="Gene3D" id="3.90.1750.20">
    <property type="entry name" value="Putative Large Serine Recombinase, Chain B, Domain 2"/>
    <property type="match status" value="1"/>
</dbReference>
<feature type="region of interest" description="Disordered" evidence="1">
    <location>
        <begin position="224"/>
        <end position="243"/>
    </location>
</feature>
<dbReference type="Pfam" id="PF00239">
    <property type="entry name" value="Resolvase"/>
    <property type="match status" value="1"/>
</dbReference>
<dbReference type="InterPro" id="IPR038109">
    <property type="entry name" value="DNA_bind_recomb_sf"/>
</dbReference>
<evidence type="ECO:0000259" key="3">
    <source>
        <dbReference type="PROSITE" id="PS51737"/>
    </source>
</evidence>
<sequence length="472" mass="51634">MTRAAIYCRISQDREGAGLGVTRQEADCRAVCERRGWTVVEVYTDNDVSAYSGKPRPSWSQLIADVQAGQLDAVVGWHVDRLTRSPRELEDVIDMADKYGLELATVTGEVDLSTPTGRLVARMLGAAARHEAEHKAERQKRQRRQSAEAGRVSGGGMRPFGYADDRMTIVEEEAAVIRECAARVLAGEALSSICRDLAARGVVGTGGKGWKATTLRTMLMSARISGRREHKPRSAGERKRPGPGEIVATAVWPAIISPEDSDRLRALLGDAQRRTRQPGTGRAYLLSGILRCGLCGGGLIGRPKSGTPRYVCPNTPGGPTCGKIATVAGPTDQYVRDVVLTALDSPALVERLRAQRGDSDGLDEQIRDDEQRLDDLAAAWATGEISRREWMTARTVIEQRLDAARARLARVDRGATLRTFVGAASNMAERWERLNISQRRAIIGAVLRSVTVHPANPRVKWDVTRFEPEWIA</sequence>
<evidence type="ECO:0000256" key="1">
    <source>
        <dbReference type="SAM" id="MobiDB-lite"/>
    </source>
</evidence>
<dbReference type="InterPro" id="IPR006119">
    <property type="entry name" value="Resolv_N"/>
</dbReference>
<dbReference type="PANTHER" id="PTHR30461">
    <property type="entry name" value="DNA-INVERTASE FROM LAMBDOID PROPHAGE"/>
    <property type="match status" value="1"/>
</dbReference>
<dbReference type="InterPro" id="IPR036162">
    <property type="entry name" value="Resolvase-like_N_sf"/>
</dbReference>
<dbReference type="CDD" id="cd00338">
    <property type="entry name" value="Ser_Recombinase"/>
    <property type="match status" value="1"/>
</dbReference>
<dbReference type="PANTHER" id="PTHR30461:SF23">
    <property type="entry name" value="DNA RECOMBINASE-RELATED"/>
    <property type="match status" value="1"/>
</dbReference>
<evidence type="ECO:0000313" key="4">
    <source>
        <dbReference type="EMBL" id="NMI01057.1"/>
    </source>
</evidence>
<dbReference type="EMBL" id="JAAXLA010000072">
    <property type="protein sequence ID" value="NMI01057.1"/>
    <property type="molecule type" value="Genomic_DNA"/>
</dbReference>
<evidence type="ECO:0000313" key="5">
    <source>
        <dbReference type="Proteomes" id="UP000820669"/>
    </source>
</evidence>
<reference evidence="4 5" key="1">
    <citation type="submission" date="2020-04" db="EMBL/GenBank/DDBJ databases">
        <authorList>
            <person name="Klaysubun C."/>
            <person name="Duangmal K."/>
            <person name="Lipun K."/>
        </authorList>
    </citation>
    <scope>NUCLEOTIDE SEQUENCE [LARGE SCALE GENOMIC DNA]</scope>
    <source>
        <strain evidence="4 5">K10HN5</strain>
    </source>
</reference>
<keyword evidence="5" id="KW-1185">Reference proteome</keyword>
<accession>A0ABX1SKY5</accession>
<name>A0ABX1SKY5_9PSEU</name>
<gene>
    <name evidence="4" type="ORF">HF526_27685</name>
</gene>
<dbReference type="SMART" id="SM00857">
    <property type="entry name" value="Resolvase"/>
    <property type="match status" value="1"/>
</dbReference>
<comment type="caution">
    <text evidence="4">The sequence shown here is derived from an EMBL/GenBank/DDBJ whole genome shotgun (WGS) entry which is preliminary data.</text>
</comment>
<dbReference type="RefSeq" id="WP_169384518.1">
    <property type="nucleotide sequence ID" value="NZ_JAAXLA010000072.1"/>
</dbReference>